<dbReference type="PROSITE" id="PS50893">
    <property type="entry name" value="ABC_TRANSPORTER_2"/>
    <property type="match status" value="1"/>
</dbReference>
<accession>A0A847RUA6</accession>
<dbReference type="SMART" id="SM00382">
    <property type="entry name" value="AAA"/>
    <property type="match status" value="1"/>
</dbReference>
<feature type="domain" description="ABC transporter" evidence="4">
    <location>
        <begin position="2"/>
        <end position="231"/>
    </location>
</feature>
<dbReference type="GO" id="GO:0016887">
    <property type="term" value="F:ATP hydrolysis activity"/>
    <property type="evidence" value="ECO:0007669"/>
    <property type="project" value="InterPro"/>
</dbReference>
<dbReference type="InterPro" id="IPR017871">
    <property type="entry name" value="ABC_transporter-like_CS"/>
</dbReference>
<evidence type="ECO:0000259" key="4">
    <source>
        <dbReference type="PROSITE" id="PS50893"/>
    </source>
</evidence>
<evidence type="ECO:0000313" key="6">
    <source>
        <dbReference type="Proteomes" id="UP000570474"/>
    </source>
</evidence>
<keyword evidence="1" id="KW-0813">Transport</keyword>
<dbReference type="AlphaFoldDB" id="A0A847RUA6"/>
<proteinExistence type="predicted"/>
<protein>
    <submittedName>
        <fullName evidence="5">ABC transporter ATP-binding protein</fullName>
    </submittedName>
</protein>
<evidence type="ECO:0000256" key="1">
    <source>
        <dbReference type="ARBA" id="ARBA00022448"/>
    </source>
</evidence>
<dbReference type="InterPro" id="IPR051782">
    <property type="entry name" value="ABC_Transporter_VariousFunc"/>
</dbReference>
<sequence>MLQAIALTKTFGRHTALHALDLSVAKGEIFCLLGPNGAGKTTTISCFLGFLTPTSGEALVNGIPVYGRPQEARRHLAYIPETVTLYPYLSGLENLTFFHSLTGEQLPKDAAIKLLLDAGLQESALHRPVQSYSKGMRQKVGIAIATAKNAGALLLDEPTSGLDPGASNEFSALLRRFSQEGRAVLMATHDIYRAKEVATRIGIMRDGHLLTIMDAAATDHYTLENSYMEFMETSTW</sequence>
<dbReference type="Pfam" id="PF00005">
    <property type="entry name" value="ABC_tran"/>
    <property type="match status" value="1"/>
</dbReference>
<keyword evidence="6" id="KW-1185">Reference proteome</keyword>
<dbReference type="PROSITE" id="PS00211">
    <property type="entry name" value="ABC_TRANSPORTER_1"/>
    <property type="match status" value="1"/>
</dbReference>
<dbReference type="Gene3D" id="3.40.50.300">
    <property type="entry name" value="P-loop containing nucleotide triphosphate hydrolases"/>
    <property type="match status" value="1"/>
</dbReference>
<dbReference type="InterPro" id="IPR003439">
    <property type="entry name" value="ABC_transporter-like_ATP-bd"/>
</dbReference>
<name>A0A847RUA6_9BACT</name>
<evidence type="ECO:0000256" key="2">
    <source>
        <dbReference type="ARBA" id="ARBA00022741"/>
    </source>
</evidence>
<evidence type="ECO:0000313" key="5">
    <source>
        <dbReference type="EMBL" id="NLR66572.1"/>
    </source>
</evidence>
<organism evidence="5 6">
    <name type="scientific">Chitinophaga varians</name>
    <dbReference type="NCBI Taxonomy" id="2202339"/>
    <lineage>
        <taxon>Bacteria</taxon>
        <taxon>Pseudomonadati</taxon>
        <taxon>Bacteroidota</taxon>
        <taxon>Chitinophagia</taxon>
        <taxon>Chitinophagales</taxon>
        <taxon>Chitinophagaceae</taxon>
        <taxon>Chitinophaga</taxon>
    </lineage>
</organism>
<dbReference type="RefSeq" id="WP_168872489.1">
    <property type="nucleotide sequence ID" value="NZ_JABAIA010000002.1"/>
</dbReference>
<dbReference type="InterPro" id="IPR027417">
    <property type="entry name" value="P-loop_NTPase"/>
</dbReference>
<dbReference type="SUPFAM" id="SSF52540">
    <property type="entry name" value="P-loop containing nucleoside triphosphate hydrolases"/>
    <property type="match status" value="1"/>
</dbReference>
<reference evidence="5 6" key="1">
    <citation type="submission" date="2020-04" db="EMBL/GenBank/DDBJ databases">
        <authorList>
            <person name="Yin C."/>
        </authorList>
    </citation>
    <scope>NUCLEOTIDE SEQUENCE [LARGE SCALE GENOMIC DNA]</scope>
    <source>
        <strain evidence="5 6">Ae27</strain>
    </source>
</reference>
<dbReference type="GO" id="GO:0005524">
    <property type="term" value="F:ATP binding"/>
    <property type="evidence" value="ECO:0007669"/>
    <property type="project" value="UniProtKB-KW"/>
</dbReference>
<dbReference type="PANTHER" id="PTHR42939">
    <property type="entry name" value="ABC TRANSPORTER ATP-BINDING PROTEIN ALBC-RELATED"/>
    <property type="match status" value="1"/>
</dbReference>
<dbReference type="InterPro" id="IPR003593">
    <property type="entry name" value="AAA+_ATPase"/>
</dbReference>
<dbReference type="PANTHER" id="PTHR42939:SF1">
    <property type="entry name" value="ABC TRANSPORTER ATP-BINDING PROTEIN ALBC-RELATED"/>
    <property type="match status" value="1"/>
</dbReference>
<gene>
    <name evidence="5" type="ORF">HGH92_19840</name>
</gene>
<keyword evidence="2" id="KW-0547">Nucleotide-binding</keyword>
<comment type="caution">
    <text evidence="5">The sequence shown here is derived from an EMBL/GenBank/DDBJ whole genome shotgun (WGS) entry which is preliminary data.</text>
</comment>
<dbReference type="EMBL" id="JABAIA010000002">
    <property type="protein sequence ID" value="NLR66572.1"/>
    <property type="molecule type" value="Genomic_DNA"/>
</dbReference>
<dbReference type="CDD" id="cd03230">
    <property type="entry name" value="ABC_DR_subfamily_A"/>
    <property type="match status" value="1"/>
</dbReference>
<dbReference type="Proteomes" id="UP000570474">
    <property type="component" value="Unassembled WGS sequence"/>
</dbReference>
<evidence type="ECO:0000256" key="3">
    <source>
        <dbReference type="ARBA" id="ARBA00022840"/>
    </source>
</evidence>
<keyword evidence="3 5" id="KW-0067">ATP-binding</keyword>